<gene>
    <name evidence="1" type="ORF">CCHR01_08759</name>
</gene>
<name>A0AAD9AJA6_9PEZI</name>
<comment type="caution">
    <text evidence="1">The sequence shown here is derived from an EMBL/GenBank/DDBJ whole genome shotgun (WGS) entry which is preliminary data.</text>
</comment>
<dbReference type="AlphaFoldDB" id="A0AAD9AJA6"/>
<protein>
    <submittedName>
        <fullName evidence="1">Uncharacterized protein</fullName>
    </submittedName>
</protein>
<proteinExistence type="predicted"/>
<sequence>MIRGDWPNFCKFGFEWMDASADFPLAPGPYYPGWRHDHDRNTFDWLQCTHYQQLGLAAKRVAIL</sequence>
<dbReference type="EMBL" id="JAQOWY010000166">
    <property type="protein sequence ID" value="KAK1848634.1"/>
    <property type="molecule type" value="Genomic_DNA"/>
</dbReference>
<evidence type="ECO:0000313" key="2">
    <source>
        <dbReference type="Proteomes" id="UP001243330"/>
    </source>
</evidence>
<dbReference type="Proteomes" id="UP001243330">
    <property type="component" value="Unassembled WGS sequence"/>
</dbReference>
<evidence type="ECO:0000313" key="1">
    <source>
        <dbReference type="EMBL" id="KAK1848634.1"/>
    </source>
</evidence>
<organism evidence="1 2">
    <name type="scientific">Colletotrichum chrysophilum</name>
    <dbReference type="NCBI Taxonomy" id="1836956"/>
    <lineage>
        <taxon>Eukaryota</taxon>
        <taxon>Fungi</taxon>
        <taxon>Dikarya</taxon>
        <taxon>Ascomycota</taxon>
        <taxon>Pezizomycotina</taxon>
        <taxon>Sordariomycetes</taxon>
        <taxon>Hypocreomycetidae</taxon>
        <taxon>Glomerellales</taxon>
        <taxon>Glomerellaceae</taxon>
        <taxon>Colletotrichum</taxon>
        <taxon>Colletotrichum gloeosporioides species complex</taxon>
    </lineage>
</organism>
<reference evidence="1" key="1">
    <citation type="submission" date="2023-01" db="EMBL/GenBank/DDBJ databases">
        <title>Colletotrichum chrysophilum M932 genome sequence.</title>
        <authorList>
            <person name="Baroncelli R."/>
        </authorList>
    </citation>
    <scope>NUCLEOTIDE SEQUENCE</scope>
    <source>
        <strain evidence="1">M932</strain>
    </source>
</reference>
<accession>A0AAD9AJA6</accession>
<keyword evidence="2" id="KW-1185">Reference proteome</keyword>